<evidence type="ECO:0000313" key="3">
    <source>
        <dbReference type="Proteomes" id="UP000284557"/>
    </source>
</evidence>
<name>A0ABD7HH18_9MYCO</name>
<proteinExistence type="predicted"/>
<dbReference type="AlphaFoldDB" id="A0ABD7HH18"/>
<feature type="region of interest" description="Disordered" evidence="1">
    <location>
        <begin position="547"/>
        <end position="567"/>
    </location>
</feature>
<evidence type="ECO:0000313" key="2">
    <source>
        <dbReference type="EMBL" id="RIT28707.1"/>
    </source>
</evidence>
<dbReference type="Proteomes" id="UP000284557">
    <property type="component" value="Unassembled WGS sequence"/>
</dbReference>
<dbReference type="EMBL" id="QXBN01000046">
    <property type="protein sequence ID" value="RIT28707.1"/>
    <property type="molecule type" value="Genomic_DNA"/>
</dbReference>
<reference evidence="2 3" key="1">
    <citation type="submission" date="2018-08" db="EMBL/GenBank/DDBJ databases">
        <title>Linezolid Resistance in Mycobacterium abscessus: MIC Distribution and Comprehensive Investigation of Resistance Mechanisms.</title>
        <authorList>
            <person name="Ye M."/>
            <person name="Xu L."/>
            <person name="Zou Y."/>
            <person name="Li B."/>
            <person name="Guo Q."/>
            <person name="Zhang Y."/>
            <person name="Zhan M."/>
            <person name="Xu B."/>
            <person name="Yu F."/>
            <person name="Zhang Z."/>
            <person name="Chu H."/>
        </authorList>
    </citation>
    <scope>NUCLEOTIDE SEQUENCE [LARGE SCALE GENOMIC DNA]</scope>
    <source>
        <strain evidence="2 3">G143</strain>
    </source>
</reference>
<accession>A0ABD7HH18</accession>
<comment type="caution">
    <text evidence="2">The sequence shown here is derived from an EMBL/GenBank/DDBJ whole genome shotgun (WGS) entry which is preliminary data.</text>
</comment>
<evidence type="ECO:0000256" key="1">
    <source>
        <dbReference type="SAM" id="MobiDB-lite"/>
    </source>
</evidence>
<organism evidence="2 3">
    <name type="scientific">Mycobacteroides abscessus</name>
    <dbReference type="NCBI Taxonomy" id="36809"/>
    <lineage>
        <taxon>Bacteria</taxon>
        <taxon>Bacillati</taxon>
        <taxon>Actinomycetota</taxon>
        <taxon>Actinomycetes</taxon>
        <taxon>Mycobacteriales</taxon>
        <taxon>Mycobacteriaceae</taxon>
        <taxon>Mycobacteroides</taxon>
    </lineage>
</organism>
<gene>
    <name evidence="2" type="ORF">D2E76_26905</name>
</gene>
<sequence length="567" mass="63240">MHSTDAVRMAAELVDGSGVVERLAAWRHEDNPHHGTRGGRPAVFSDRHVLILHMVHAITGEPLLITALTDTVHSRLNHASREILRLPESVEFDSHRRVYTNLRRAIRRMVDVIDSAPYSTGRRLLPNEIRERHALRTTVAAVLAEKLRRTSWVTNQLLYSTYLMLPSDIRSEWKGTVCVDGTAIPVWGARGTPRGTRSGINPTHSPEFDAGWHVRQADDHADNPRFSRTRDTFVWAYEATIAVMAKDDATTNFPPLALALSVEKPAGRVAENAMVCVEEIIARGLPVNYFVGDRAYLPSSSAEKLQGPLKALGYKLIADLKKTQLGIQDQHAGAIQVEGTWYCPAMPKALVQASIEHTHGEISDEVYRAQIDARRNYQLQQKSKADHNGVVQMRCPAAGPSATVDCPLKPRKTTLGIPKLRTQIFTPPKHPGRICTNKESTAFGPETGLKHGQAVPYRSKEWHRLYHTPRNTIEGFNGIVKDEGHSALASSGRRRARGYTMQWLYTAFLLSGTNIRLIDSFLAKRHRTVAHKATIRPDRRKRVKTLASYRQNPNAPPLVGPAADANR</sequence>
<evidence type="ECO:0008006" key="4">
    <source>
        <dbReference type="Google" id="ProtNLM"/>
    </source>
</evidence>
<protein>
    <recommendedName>
        <fullName evidence="4">Transposase</fullName>
    </recommendedName>
</protein>